<feature type="region of interest" description="Disordered" evidence="1">
    <location>
        <begin position="27"/>
        <end position="47"/>
    </location>
</feature>
<gene>
    <name evidence="2" type="ORF">BDW42DRAFT_35733</name>
</gene>
<keyword evidence="3" id="KW-1185">Reference proteome</keyword>
<dbReference type="Proteomes" id="UP000235023">
    <property type="component" value="Unassembled WGS sequence"/>
</dbReference>
<sequence>MVSLALISLRPSLSFLCLYHVTLPPLRKKTRPASPPSPKFSLPPSDRRPVGLRAVGFDNCLSFKQHLGGTSRLTCFVFWSPRRWRLKSFPSDHVASHRERPIRRSPPALSESLRVAFVALTGNHDGHRGSSGGEESVGSIRKWSEYHHHLSALPGSISRWIRKLGLQQALVQATIPMTWRPVPP</sequence>
<name>A0A2J5I3V8_9EURO</name>
<protein>
    <submittedName>
        <fullName evidence="2">Uncharacterized protein</fullName>
    </submittedName>
</protein>
<evidence type="ECO:0000313" key="3">
    <source>
        <dbReference type="Proteomes" id="UP000235023"/>
    </source>
</evidence>
<evidence type="ECO:0000256" key="1">
    <source>
        <dbReference type="SAM" id="MobiDB-lite"/>
    </source>
</evidence>
<dbReference type="EMBL" id="KZ559510">
    <property type="protein sequence ID" value="PLN84571.1"/>
    <property type="molecule type" value="Genomic_DNA"/>
</dbReference>
<organism evidence="2 3">
    <name type="scientific">Aspergillus taichungensis</name>
    <dbReference type="NCBI Taxonomy" id="482145"/>
    <lineage>
        <taxon>Eukaryota</taxon>
        <taxon>Fungi</taxon>
        <taxon>Dikarya</taxon>
        <taxon>Ascomycota</taxon>
        <taxon>Pezizomycotina</taxon>
        <taxon>Eurotiomycetes</taxon>
        <taxon>Eurotiomycetidae</taxon>
        <taxon>Eurotiales</taxon>
        <taxon>Aspergillaceae</taxon>
        <taxon>Aspergillus</taxon>
        <taxon>Aspergillus subgen. Circumdati</taxon>
    </lineage>
</organism>
<proteinExistence type="predicted"/>
<accession>A0A2J5I3V8</accession>
<reference evidence="3" key="1">
    <citation type="submission" date="2017-12" db="EMBL/GenBank/DDBJ databases">
        <authorList>
            <consortium name="DOE Joint Genome Institute"/>
            <person name="Mondo S.J."/>
            <person name="Kjaerbolling I."/>
            <person name="Vesth T.C."/>
            <person name="Frisvad J.C."/>
            <person name="Nybo J.L."/>
            <person name="Theobald S."/>
            <person name="Kuo A."/>
            <person name="Bowyer P."/>
            <person name="Matsuda Y."/>
            <person name="Lyhne E.K."/>
            <person name="Kogle M.E."/>
            <person name="Clum A."/>
            <person name="Lipzen A."/>
            <person name="Salamov A."/>
            <person name="Ngan C.Y."/>
            <person name="Daum C."/>
            <person name="Chiniquy J."/>
            <person name="Barry K."/>
            <person name="LaButti K."/>
            <person name="Haridas S."/>
            <person name="Simmons B.A."/>
            <person name="Magnuson J.K."/>
            <person name="Mortensen U.H."/>
            <person name="Larsen T.O."/>
            <person name="Grigoriev I.V."/>
            <person name="Baker S.E."/>
            <person name="Andersen M.R."/>
            <person name="Nordberg H.P."/>
            <person name="Cantor M.N."/>
            <person name="Hua S.X."/>
        </authorList>
    </citation>
    <scope>NUCLEOTIDE SEQUENCE [LARGE SCALE GENOMIC DNA]</scope>
    <source>
        <strain evidence="3">IBT 19404</strain>
    </source>
</reference>
<evidence type="ECO:0000313" key="2">
    <source>
        <dbReference type="EMBL" id="PLN84571.1"/>
    </source>
</evidence>
<dbReference type="AlphaFoldDB" id="A0A2J5I3V8"/>